<dbReference type="AlphaFoldDB" id="A0A7G8Q4M4"/>
<proteinExistence type="predicted"/>
<reference evidence="1 2" key="1">
    <citation type="submission" date="2020-08" db="EMBL/GenBank/DDBJ databases">
        <title>Dyella sp. G9 isolated from forest soil.</title>
        <authorList>
            <person name="Fu J."/>
            <person name="Qiu L."/>
        </authorList>
    </citation>
    <scope>NUCLEOTIDE SEQUENCE [LARGE SCALE GENOMIC DNA]</scope>
    <source>
        <strain evidence="1 2">G9</strain>
    </source>
</reference>
<organism evidence="1 2">
    <name type="scientific">Dyella telluris</name>
    <dbReference type="NCBI Taxonomy" id="2763498"/>
    <lineage>
        <taxon>Bacteria</taxon>
        <taxon>Pseudomonadati</taxon>
        <taxon>Pseudomonadota</taxon>
        <taxon>Gammaproteobacteria</taxon>
        <taxon>Lysobacterales</taxon>
        <taxon>Rhodanobacteraceae</taxon>
        <taxon>Dyella</taxon>
    </lineage>
</organism>
<dbReference type="EMBL" id="CP060412">
    <property type="protein sequence ID" value="QNK01732.1"/>
    <property type="molecule type" value="Genomic_DNA"/>
</dbReference>
<dbReference type="KEGG" id="dtl:H8F01_00685"/>
<dbReference type="RefSeq" id="WP_187057191.1">
    <property type="nucleotide sequence ID" value="NZ_CP060412.1"/>
</dbReference>
<protein>
    <submittedName>
        <fullName evidence="1">Uncharacterized protein</fullName>
    </submittedName>
</protein>
<keyword evidence="2" id="KW-1185">Reference proteome</keyword>
<accession>A0A7G8Q4M4</accession>
<evidence type="ECO:0000313" key="2">
    <source>
        <dbReference type="Proteomes" id="UP000515873"/>
    </source>
</evidence>
<gene>
    <name evidence="1" type="ORF">H8F01_00685</name>
</gene>
<name>A0A7G8Q4M4_9GAMM</name>
<evidence type="ECO:0000313" key="1">
    <source>
        <dbReference type="EMBL" id="QNK01732.1"/>
    </source>
</evidence>
<dbReference type="Proteomes" id="UP000515873">
    <property type="component" value="Chromosome"/>
</dbReference>
<sequence length="150" mass="17111">MSESHTLVDELNRKALDTLERIVVDYQTGIISVEQARSSLQTLFQAVSGLITDDLFDMISEASKEFADKTGEATARRLFISDGCLYCLEYTFGEPVVKLHKLNWSETTRMTWSSTKVLDFSEELNPYEVARGRFDGYIESFARLGYKELN</sequence>